<sequence length="148" mass="16306">MKFVALLFAGALSQPAQLGRRNLRGPFKNRVPDQISNGKYLNSGADPSYYAPAPVVAAQLNSEADPSYYAPVALNTGNDPSYYAHAPVVAAQLNAEADPSYYYFVPRFDPDDTESSNNIESSTNIYDAFKDSDEYDLFNQMLNNIGKF</sequence>
<dbReference type="AlphaFoldDB" id="A0A137P9X9"/>
<keyword evidence="2" id="KW-1185">Reference proteome</keyword>
<evidence type="ECO:0000313" key="2">
    <source>
        <dbReference type="Proteomes" id="UP000070444"/>
    </source>
</evidence>
<protein>
    <submittedName>
        <fullName evidence="1">Uncharacterized protein</fullName>
    </submittedName>
</protein>
<dbReference type="EMBL" id="KQ964467">
    <property type="protein sequence ID" value="KXN71764.1"/>
    <property type="molecule type" value="Genomic_DNA"/>
</dbReference>
<dbReference type="Proteomes" id="UP000070444">
    <property type="component" value="Unassembled WGS sequence"/>
</dbReference>
<proteinExistence type="predicted"/>
<reference evidence="1 2" key="1">
    <citation type="journal article" date="2015" name="Genome Biol. Evol.">
        <title>Phylogenomic analyses indicate that early fungi evolved digesting cell walls of algal ancestors of land plants.</title>
        <authorList>
            <person name="Chang Y."/>
            <person name="Wang S."/>
            <person name="Sekimoto S."/>
            <person name="Aerts A.L."/>
            <person name="Choi C."/>
            <person name="Clum A."/>
            <person name="LaButti K.M."/>
            <person name="Lindquist E.A."/>
            <person name="Yee Ngan C."/>
            <person name="Ohm R.A."/>
            <person name="Salamov A.A."/>
            <person name="Grigoriev I.V."/>
            <person name="Spatafora J.W."/>
            <person name="Berbee M.L."/>
        </authorList>
    </citation>
    <scope>NUCLEOTIDE SEQUENCE [LARGE SCALE GENOMIC DNA]</scope>
    <source>
        <strain evidence="1 2">NRRL 28638</strain>
    </source>
</reference>
<evidence type="ECO:0000313" key="1">
    <source>
        <dbReference type="EMBL" id="KXN71764.1"/>
    </source>
</evidence>
<accession>A0A137P9X9</accession>
<organism evidence="1 2">
    <name type="scientific">Conidiobolus coronatus (strain ATCC 28846 / CBS 209.66 / NRRL 28638)</name>
    <name type="common">Delacroixia coronata</name>
    <dbReference type="NCBI Taxonomy" id="796925"/>
    <lineage>
        <taxon>Eukaryota</taxon>
        <taxon>Fungi</taxon>
        <taxon>Fungi incertae sedis</taxon>
        <taxon>Zoopagomycota</taxon>
        <taxon>Entomophthoromycotina</taxon>
        <taxon>Entomophthoromycetes</taxon>
        <taxon>Entomophthorales</taxon>
        <taxon>Ancylistaceae</taxon>
        <taxon>Conidiobolus</taxon>
    </lineage>
</organism>
<name>A0A137P9X9_CONC2</name>
<gene>
    <name evidence="1" type="ORF">CONCODRAFT_5473</name>
</gene>